<evidence type="ECO:0000313" key="12">
    <source>
        <dbReference type="EMBL" id="RKP27177.1"/>
    </source>
</evidence>
<dbReference type="PANTHER" id="PTHR43380:SF1">
    <property type="entry name" value="2-OXOISOVALERATE DEHYDROGENASE SUBUNIT ALPHA, MITOCHONDRIAL"/>
    <property type="match status" value="1"/>
</dbReference>
<evidence type="ECO:0000256" key="2">
    <source>
        <dbReference type="ARBA" id="ARBA00004305"/>
    </source>
</evidence>
<accession>A0A4P9Z3P1</accession>
<evidence type="ECO:0000313" key="13">
    <source>
        <dbReference type="Proteomes" id="UP000278143"/>
    </source>
</evidence>
<name>A0A4P9Z3P1_9FUNG</name>
<keyword evidence="5" id="KW-0809">Transit peptide</keyword>
<evidence type="ECO:0000256" key="6">
    <source>
        <dbReference type="ARBA" id="ARBA00022958"/>
    </source>
</evidence>
<evidence type="ECO:0000256" key="5">
    <source>
        <dbReference type="ARBA" id="ARBA00022946"/>
    </source>
</evidence>
<dbReference type="InterPro" id="IPR001017">
    <property type="entry name" value="DH_E1"/>
</dbReference>
<dbReference type="FunFam" id="3.40.50.970:FF:000015">
    <property type="entry name" value="2-oxoisovalerate dehydrogenase subunit alpha"/>
    <property type="match status" value="1"/>
</dbReference>
<evidence type="ECO:0000256" key="8">
    <source>
        <dbReference type="ARBA" id="ARBA00023128"/>
    </source>
</evidence>
<dbReference type="GO" id="GO:0005759">
    <property type="term" value="C:mitochondrial matrix"/>
    <property type="evidence" value="ECO:0007669"/>
    <property type="project" value="UniProtKB-SubCell"/>
</dbReference>
<feature type="region of interest" description="Disordered" evidence="10">
    <location>
        <begin position="18"/>
        <end position="58"/>
    </location>
</feature>
<organism evidence="12 13">
    <name type="scientific">Syncephalis pseudoplumigaleata</name>
    <dbReference type="NCBI Taxonomy" id="1712513"/>
    <lineage>
        <taxon>Eukaryota</taxon>
        <taxon>Fungi</taxon>
        <taxon>Fungi incertae sedis</taxon>
        <taxon>Zoopagomycota</taxon>
        <taxon>Zoopagomycotina</taxon>
        <taxon>Zoopagomycetes</taxon>
        <taxon>Zoopagales</taxon>
        <taxon>Piptocephalidaceae</taxon>
        <taxon>Syncephalis</taxon>
    </lineage>
</organism>
<dbReference type="EMBL" id="KZ989255">
    <property type="protein sequence ID" value="RKP27177.1"/>
    <property type="molecule type" value="Genomic_DNA"/>
</dbReference>
<proteinExistence type="inferred from homology"/>
<evidence type="ECO:0000256" key="3">
    <source>
        <dbReference type="ARBA" id="ARBA00008646"/>
    </source>
</evidence>
<dbReference type="GO" id="GO:0009083">
    <property type="term" value="P:branched-chain amino acid catabolic process"/>
    <property type="evidence" value="ECO:0007669"/>
    <property type="project" value="TreeGrafter"/>
</dbReference>
<feature type="domain" description="Dehydrogenase E1 component" evidence="11">
    <location>
        <begin position="114"/>
        <end position="406"/>
    </location>
</feature>
<comment type="catalytic activity">
    <reaction evidence="9">
        <text>N(6)-[(R)-lipoyl]-L-lysyl-[protein] + 3-methyl-2-oxobutanoate + H(+) = N(6)-[(R)-S(8)-2-methylpropanoyldihydrolipoyl]-L-lysyl-[protein] + CO2</text>
        <dbReference type="Rhea" id="RHEA:13457"/>
        <dbReference type="Rhea" id="RHEA-COMP:10474"/>
        <dbReference type="Rhea" id="RHEA-COMP:10497"/>
        <dbReference type="ChEBI" id="CHEBI:11851"/>
        <dbReference type="ChEBI" id="CHEBI:15378"/>
        <dbReference type="ChEBI" id="CHEBI:16526"/>
        <dbReference type="ChEBI" id="CHEBI:83099"/>
        <dbReference type="ChEBI" id="CHEBI:83142"/>
        <dbReference type="EC" id="1.2.4.4"/>
    </reaction>
</comment>
<protein>
    <recommendedName>
        <fullName evidence="9">2-oxoisovalerate dehydrogenase subunit alpha</fullName>
        <ecNumber evidence="9">1.2.4.4</ecNumber>
    </recommendedName>
    <alternativeName>
        <fullName evidence="9">Branched-chain alpha-keto acid dehydrogenase E1 component alpha chain</fullName>
    </alternativeName>
</protein>
<keyword evidence="7 9" id="KW-0560">Oxidoreductase</keyword>
<dbReference type="SUPFAM" id="SSF52518">
    <property type="entry name" value="Thiamin diphosphate-binding fold (THDP-binding)"/>
    <property type="match status" value="1"/>
</dbReference>
<evidence type="ECO:0000256" key="4">
    <source>
        <dbReference type="ARBA" id="ARBA00022723"/>
    </source>
</evidence>
<comment type="similarity">
    <text evidence="3 9">Belongs to the BCKDHA family.</text>
</comment>
<dbReference type="OrthoDB" id="3845at2759"/>
<dbReference type="PANTHER" id="PTHR43380">
    <property type="entry name" value="2-OXOISOVALERATE DEHYDROGENASE SUBUNIT ALPHA, MITOCHONDRIAL"/>
    <property type="match status" value="1"/>
</dbReference>
<sequence>MLRATRWASVLRQPIRPRLGRFHPGARSLTGGSRIDQKQAAAEATPASAPSSEEKARRRVHFPGARNSYFTDQMDFISGLDEAIPTYQVMDNEGKVADPSQDPNLSQETAVKIYRNMVTLNLMDVIMYEAQRQGRISFYMTTYGEESTVGSAEALDPQDVIFGQYREAGVLLHRGYTLRDFMAQCYSNRHDSGKGRQMPVHYGSRELNFHTISSPLATQIPQAAGAAYALKRAGRPHCVMCYFGDGAASEGDFHAALNFAATLKCPVIFFCRNNGFAISTPVEEQYKGDGIGYGVHSIRVDGNDVWAVYNATKQARELATQQHVPVLIEAMTYRVGHHSTSDDSSAYRSKKEVEDWKHKDNPITRLRKYLEARDWWNEQQEADLRTEMRKQLLAAFAAAEKEKKPALSELFTDVYDKSPQHLQEQERELHELIKRYPEYYPVDDLADK</sequence>
<keyword evidence="13" id="KW-1185">Reference proteome</keyword>
<dbReference type="Proteomes" id="UP000278143">
    <property type="component" value="Unassembled WGS sequence"/>
</dbReference>
<dbReference type="GO" id="GO:0046872">
    <property type="term" value="F:metal ion binding"/>
    <property type="evidence" value="ECO:0007669"/>
    <property type="project" value="UniProtKB-KW"/>
</dbReference>
<comment type="function">
    <text evidence="9">The branched-chain alpha-keto dehydrogenase complex catalyzes the overall conversion of alpha-keto acids to acyl-CoA and CO(2). It contains multiple copies of three enzymatic components: branched-chain alpha-keto acid decarboxylase (E1), lipoamide acyltransferase (E2) and lipoamide dehydrogenase (E3).</text>
</comment>
<reference evidence="13" key="1">
    <citation type="journal article" date="2018" name="Nat. Microbiol.">
        <title>Leveraging single-cell genomics to expand the fungal tree of life.</title>
        <authorList>
            <person name="Ahrendt S.R."/>
            <person name="Quandt C.A."/>
            <person name="Ciobanu D."/>
            <person name="Clum A."/>
            <person name="Salamov A."/>
            <person name="Andreopoulos B."/>
            <person name="Cheng J.F."/>
            <person name="Woyke T."/>
            <person name="Pelin A."/>
            <person name="Henrissat B."/>
            <person name="Reynolds N.K."/>
            <person name="Benny G.L."/>
            <person name="Smith M.E."/>
            <person name="James T.Y."/>
            <person name="Grigoriev I.V."/>
        </authorList>
    </citation>
    <scope>NUCLEOTIDE SEQUENCE [LARGE SCALE GENOMIC DNA]</scope>
    <source>
        <strain evidence="13">Benny S71-1</strain>
    </source>
</reference>
<keyword evidence="4" id="KW-0479">Metal-binding</keyword>
<feature type="compositionally biased region" description="Low complexity" evidence="10">
    <location>
        <begin position="40"/>
        <end position="51"/>
    </location>
</feature>
<dbReference type="InterPro" id="IPR050771">
    <property type="entry name" value="Alpha-ketoacid_DH_E1_comp"/>
</dbReference>
<comment type="subcellular location">
    <subcellularLocation>
        <location evidence="2">Mitochondrion matrix</location>
    </subcellularLocation>
</comment>
<dbReference type="CDD" id="cd02000">
    <property type="entry name" value="TPP_E1_PDC_ADC_BCADC"/>
    <property type="match status" value="1"/>
</dbReference>
<dbReference type="AlphaFoldDB" id="A0A4P9Z3P1"/>
<dbReference type="GO" id="GO:0003863">
    <property type="term" value="F:branched-chain 2-oxo acid dehydrogenase activity"/>
    <property type="evidence" value="ECO:0007669"/>
    <property type="project" value="UniProtKB-EC"/>
</dbReference>
<dbReference type="EC" id="1.2.4.4" evidence="9"/>
<dbReference type="Pfam" id="PF00676">
    <property type="entry name" value="E1_dh"/>
    <property type="match status" value="1"/>
</dbReference>
<dbReference type="InterPro" id="IPR029061">
    <property type="entry name" value="THDP-binding"/>
</dbReference>
<comment type="cofactor">
    <cofactor evidence="1 9">
        <name>thiamine diphosphate</name>
        <dbReference type="ChEBI" id="CHEBI:58937"/>
    </cofactor>
</comment>
<evidence type="ECO:0000256" key="10">
    <source>
        <dbReference type="SAM" id="MobiDB-lite"/>
    </source>
</evidence>
<evidence type="ECO:0000256" key="1">
    <source>
        <dbReference type="ARBA" id="ARBA00001964"/>
    </source>
</evidence>
<keyword evidence="6" id="KW-0630">Potassium</keyword>
<dbReference type="Gene3D" id="3.40.50.970">
    <property type="match status" value="1"/>
</dbReference>
<evidence type="ECO:0000259" key="11">
    <source>
        <dbReference type="Pfam" id="PF00676"/>
    </source>
</evidence>
<gene>
    <name evidence="12" type="ORF">SYNPS1DRAFT_21222</name>
</gene>
<keyword evidence="8" id="KW-0496">Mitochondrion</keyword>
<evidence type="ECO:0000256" key="7">
    <source>
        <dbReference type="ARBA" id="ARBA00023002"/>
    </source>
</evidence>
<keyword evidence="9" id="KW-0786">Thiamine pyrophosphate</keyword>
<evidence type="ECO:0000256" key="9">
    <source>
        <dbReference type="RuleBase" id="RU365014"/>
    </source>
</evidence>